<dbReference type="RefSeq" id="WP_251512645.1">
    <property type="nucleotide sequence ID" value="NZ_CAJVAX010000005.1"/>
</dbReference>
<dbReference type="GO" id="GO:0006465">
    <property type="term" value="P:signal peptide processing"/>
    <property type="evidence" value="ECO:0007669"/>
    <property type="project" value="InterPro"/>
</dbReference>
<dbReference type="EMBL" id="CAJVAX010000005">
    <property type="protein sequence ID" value="CAG7618798.1"/>
    <property type="molecule type" value="Genomic_DNA"/>
</dbReference>
<feature type="active site" evidence="3">
    <location>
        <position position="35"/>
    </location>
</feature>
<gene>
    <name evidence="5" type="ORF">SBRY_130017</name>
</gene>
<evidence type="ECO:0000259" key="4">
    <source>
        <dbReference type="Pfam" id="PF10502"/>
    </source>
</evidence>
<dbReference type="EC" id="3.4.21.89" evidence="5"/>
<sequence>MTGALAVLAALVVAAALAALWLRGRYLVVTVHGESMLPTYRPGERVLVRRTPAGALHAGQVVVLSGHHAPPPEAFPPGMDRTAPAPWIIKRVTAVPGDPIPRDTVPALRSEPGTHVPAGRLVVLGDNPARSHDSRRTGYVAADRLYGVAVRKLGA</sequence>
<dbReference type="InterPro" id="IPR036286">
    <property type="entry name" value="LexA/Signal_pep-like_sf"/>
</dbReference>
<dbReference type="Gene3D" id="2.10.109.10">
    <property type="entry name" value="Umud Fragment, subunit A"/>
    <property type="match status" value="1"/>
</dbReference>
<protein>
    <submittedName>
        <fullName evidence="5">Signal peptidase I</fullName>
        <ecNumber evidence="5">3.4.21.89</ecNumber>
    </submittedName>
</protein>
<evidence type="ECO:0000256" key="3">
    <source>
        <dbReference type="PIRSR" id="PIRSR600223-1"/>
    </source>
</evidence>
<feature type="domain" description="Peptidase S26" evidence="4">
    <location>
        <begin position="113"/>
        <end position="150"/>
    </location>
</feature>
<name>A0A9W4GYY0_9ACTN</name>
<comment type="caution">
    <text evidence="5">The sequence shown here is derived from an EMBL/GenBank/DDBJ whole genome shotgun (WGS) entry which is preliminary data.</text>
</comment>
<organism evidence="5 6">
    <name type="scientific">Actinacidiphila bryophytorum</name>
    <dbReference type="NCBI Taxonomy" id="1436133"/>
    <lineage>
        <taxon>Bacteria</taxon>
        <taxon>Bacillati</taxon>
        <taxon>Actinomycetota</taxon>
        <taxon>Actinomycetes</taxon>
        <taxon>Kitasatosporales</taxon>
        <taxon>Streptomycetaceae</taxon>
        <taxon>Actinacidiphila</taxon>
    </lineage>
</organism>
<reference evidence="5" key="1">
    <citation type="submission" date="2021-06" db="EMBL/GenBank/DDBJ databases">
        <authorList>
            <person name="Arsene-Ploetze F."/>
        </authorList>
    </citation>
    <scope>NUCLEOTIDE SEQUENCE</scope>
    <source>
        <strain evidence="5">SBRY1</strain>
    </source>
</reference>
<dbReference type="InterPro" id="IPR019533">
    <property type="entry name" value="Peptidase_S26"/>
</dbReference>
<accession>A0A9W4GYY0</accession>
<dbReference type="GO" id="GO:0004252">
    <property type="term" value="F:serine-type endopeptidase activity"/>
    <property type="evidence" value="ECO:0007669"/>
    <property type="project" value="InterPro"/>
</dbReference>
<evidence type="ECO:0000256" key="1">
    <source>
        <dbReference type="ARBA" id="ARBA00004401"/>
    </source>
</evidence>
<evidence type="ECO:0000256" key="2">
    <source>
        <dbReference type="ARBA" id="ARBA00009370"/>
    </source>
</evidence>
<comment type="subcellular location">
    <subcellularLocation>
        <location evidence="1">Cell membrane</location>
        <topology evidence="1">Single-pass type II membrane protein</topology>
    </subcellularLocation>
</comment>
<dbReference type="PRINTS" id="PR00727">
    <property type="entry name" value="LEADERPTASE"/>
</dbReference>
<dbReference type="AlphaFoldDB" id="A0A9W4GYY0"/>
<dbReference type="PANTHER" id="PTHR43390:SF1">
    <property type="entry name" value="CHLOROPLAST PROCESSING PEPTIDASE"/>
    <property type="match status" value="1"/>
</dbReference>
<dbReference type="GO" id="GO:0005886">
    <property type="term" value="C:plasma membrane"/>
    <property type="evidence" value="ECO:0007669"/>
    <property type="project" value="UniProtKB-SubCell"/>
</dbReference>
<dbReference type="GO" id="GO:0009003">
    <property type="term" value="F:signal peptidase activity"/>
    <property type="evidence" value="ECO:0007669"/>
    <property type="project" value="UniProtKB-EC"/>
</dbReference>
<keyword evidence="6" id="KW-1185">Reference proteome</keyword>
<feature type="domain" description="Peptidase S26" evidence="4">
    <location>
        <begin position="7"/>
        <end position="101"/>
    </location>
</feature>
<feature type="active site" evidence="3">
    <location>
        <position position="90"/>
    </location>
</feature>
<keyword evidence="5" id="KW-0378">Hydrolase</keyword>
<dbReference type="InterPro" id="IPR000223">
    <property type="entry name" value="Pept_S26A_signal_pept_1"/>
</dbReference>
<dbReference type="Proteomes" id="UP001153328">
    <property type="component" value="Unassembled WGS sequence"/>
</dbReference>
<proteinExistence type="inferred from homology"/>
<evidence type="ECO:0000313" key="6">
    <source>
        <dbReference type="Proteomes" id="UP001153328"/>
    </source>
</evidence>
<dbReference type="PANTHER" id="PTHR43390">
    <property type="entry name" value="SIGNAL PEPTIDASE I"/>
    <property type="match status" value="1"/>
</dbReference>
<dbReference type="CDD" id="cd06530">
    <property type="entry name" value="S26_SPase_I"/>
    <property type="match status" value="1"/>
</dbReference>
<dbReference type="Pfam" id="PF10502">
    <property type="entry name" value="Peptidase_S26"/>
    <property type="match status" value="2"/>
</dbReference>
<comment type="similarity">
    <text evidence="2">Belongs to the peptidase S26 family.</text>
</comment>
<evidence type="ECO:0000313" key="5">
    <source>
        <dbReference type="EMBL" id="CAG7618798.1"/>
    </source>
</evidence>
<dbReference type="SUPFAM" id="SSF51306">
    <property type="entry name" value="LexA/Signal peptidase"/>
    <property type="match status" value="1"/>
</dbReference>